<evidence type="ECO:0000313" key="2">
    <source>
        <dbReference type="Proteomes" id="UP001319080"/>
    </source>
</evidence>
<sequence>MQNFIFGEGPEFRADLGDYREIKVKGLADEVHGVRIESGEVWDLDHFIPHGLALDGFVFVRKQRIVAELNVDRYDKVDFLLSLGEMPDVPEVLPTLDHDQQLFEWVRNEGMLVMVFLPGRRESIMGRVEVVEDESCQLRLVSDELEVSEDLFEFAYNKIHVLVVGTHLLRMFDKYIVETGQV</sequence>
<accession>A0AAP2GTQ0</accession>
<dbReference type="EMBL" id="JAHESE010000070">
    <property type="protein sequence ID" value="MBT1712439.1"/>
    <property type="molecule type" value="Genomic_DNA"/>
</dbReference>
<organism evidence="1 2">
    <name type="scientific">Dawidia cretensis</name>
    <dbReference type="NCBI Taxonomy" id="2782350"/>
    <lineage>
        <taxon>Bacteria</taxon>
        <taxon>Pseudomonadati</taxon>
        <taxon>Bacteroidota</taxon>
        <taxon>Cytophagia</taxon>
        <taxon>Cytophagales</taxon>
        <taxon>Chryseotaleaceae</taxon>
        <taxon>Dawidia</taxon>
    </lineage>
</organism>
<proteinExistence type="predicted"/>
<name>A0AAP2GTQ0_9BACT</name>
<reference evidence="1 2" key="1">
    <citation type="submission" date="2021-05" db="EMBL/GenBank/DDBJ databases">
        <title>A Polyphasic approach of four new species of the genus Ohtaekwangia: Ohtaekwangia histidinii sp. nov., Ohtaekwangia cretensis sp. nov., Ohtaekwangia indiensis sp. nov., Ohtaekwangia reichenbachii sp. nov. from diverse environment.</title>
        <authorList>
            <person name="Octaviana S."/>
        </authorList>
    </citation>
    <scope>NUCLEOTIDE SEQUENCE [LARGE SCALE GENOMIC DNA]</scope>
    <source>
        <strain evidence="1 2">PWU5</strain>
    </source>
</reference>
<dbReference type="RefSeq" id="WP_254088002.1">
    <property type="nucleotide sequence ID" value="NZ_JAHESE010000070.1"/>
</dbReference>
<gene>
    <name evidence="1" type="ORF">KK062_29630</name>
</gene>
<dbReference type="AlphaFoldDB" id="A0AAP2GTQ0"/>
<protein>
    <submittedName>
        <fullName evidence="1">Uncharacterized protein</fullName>
    </submittedName>
</protein>
<comment type="caution">
    <text evidence="1">The sequence shown here is derived from an EMBL/GenBank/DDBJ whole genome shotgun (WGS) entry which is preliminary data.</text>
</comment>
<dbReference type="Proteomes" id="UP001319080">
    <property type="component" value="Unassembled WGS sequence"/>
</dbReference>
<evidence type="ECO:0000313" key="1">
    <source>
        <dbReference type="EMBL" id="MBT1712439.1"/>
    </source>
</evidence>
<keyword evidence="2" id="KW-1185">Reference proteome</keyword>